<dbReference type="RefSeq" id="WP_307359004.1">
    <property type="nucleotide sequence ID" value="NZ_JAUSXK010000001.1"/>
</dbReference>
<gene>
    <name evidence="6" type="ORF">QFZ46_001007</name>
</gene>
<keyword evidence="2" id="KW-0805">Transcription regulation</keyword>
<evidence type="ECO:0000313" key="6">
    <source>
        <dbReference type="EMBL" id="MDQ0642847.1"/>
    </source>
</evidence>
<dbReference type="CDD" id="cd06267">
    <property type="entry name" value="PBP1_LacI_sugar_binding-like"/>
    <property type="match status" value="1"/>
</dbReference>
<dbReference type="PROSITE" id="PS50932">
    <property type="entry name" value="HTH_LACI_2"/>
    <property type="match status" value="1"/>
</dbReference>
<dbReference type="InterPro" id="IPR010982">
    <property type="entry name" value="Lambda_DNA-bd_dom_sf"/>
</dbReference>
<dbReference type="PANTHER" id="PTHR30146">
    <property type="entry name" value="LACI-RELATED TRANSCRIPTIONAL REPRESSOR"/>
    <property type="match status" value="1"/>
</dbReference>
<protein>
    <submittedName>
        <fullName evidence="6">LacI family transcriptional regulator</fullName>
    </submittedName>
</protein>
<comment type="caution">
    <text evidence="6">The sequence shown here is derived from an EMBL/GenBank/DDBJ whole genome shotgun (WGS) entry which is preliminary data.</text>
</comment>
<proteinExistence type="predicted"/>
<dbReference type="CDD" id="cd01392">
    <property type="entry name" value="HTH_LacI"/>
    <property type="match status" value="1"/>
</dbReference>
<dbReference type="InterPro" id="IPR028082">
    <property type="entry name" value="Peripla_BP_I"/>
</dbReference>
<keyword evidence="3" id="KW-0238">DNA-binding</keyword>
<sequence>MTTIADVARLAGVSKATASRTFSRPELVTPGTAQRVHDAADKLGFVVNNAARLLAGGRSGILALAVPTLDNSYFSPIIAGAQARADASGYQLTVVVFPLENVAELPRLARLERQIDGLIVVAPRGTDDLIRSALGTTPTVLVDREIDGVTSVVADTASAFGSLVEQIIRDGHRRIAYVGGPEGSWQDLQRTRAVQEAAHRGRAELTVIGPYASTFAAGTQAAKEVRAFAPTAVIPYATAIGLGVRFSYLMAGDRPPLVSSERSIVEALDEPGSPAIDVDGQELGRVAAEMLIERIGAPEAPAARARLEVSFEQAADR</sequence>
<dbReference type="InterPro" id="IPR000843">
    <property type="entry name" value="HTH_LacI"/>
</dbReference>
<dbReference type="SUPFAM" id="SSF47413">
    <property type="entry name" value="lambda repressor-like DNA-binding domains"/>
    <property type="match status" value="1"/>
</dbReference>
<dbReference type="EMBL" id="JAUSXK010000001">
    <property type="protein sequence ID" value="MDQ0642847.1"/>
    <property type="molecule type" value="Genomic_DNA"/>
</dbReference>
<dbReference type="InterPro" id="IPR001761">
    <property type="entry name" value="Peripla_BP/Lac1_sug-bd_dom"/>
</dbReference>
<organism evidence="6 7">
    <name type="scientific">Microbacterium murale</name>
    <dbReference type="NCBI Taxonomy" id="1081040"/>
    <lineage>
        <taxon>Bacteria</taxon>
        <taxon>Bacillati</taxon>
        <taxon>Actinomycetota</taxon>
        <taxon>Actinomycetes</taxon>
        <taxon>Micrococcales</taxon>
        <taxon>Microbacteriaceae</taxon>
        <taxon>Microbacterium</taxon>
    </lineage>
</organism>
<evidence type="ECO:0000256" key="4">
    <source>
        <dbReference type="ARBA" id="ARBA00023163"/>
    </source>
</evidence>
<evidence type="ECO:0000256" key="3">
    <source>
        <dbReference type="ARBA" id="ARBA00023125"/>
    </source>
</evidence>
<keyword evidence="1" id="KW-0678">Repressor</keyword>
<dbReference type="Proteomes" id="UP001239085">
    <property type="component" value="Unassembled WGS sequence"/>
</dbReference>
<evidence type="ECO:0000256" key="2">
    <source>
        <dbReference type="ARBA" id="ARBA00023015"/>
    </source>
</evidence>
<dbReference type="Gene3D" id="3.40.50.2300">
    <property type="match status" value="2"/>
</dbReference>
<accession>A0ABU0P7H0</accession>
<dbReference type="SUPFAM" id="SSF53822">
    <property type="entry name" value="Periplasmic binding protein-like I"/>
    <property type="match status" value="1"/>
</dbReference>
<name>A0ABU0P7H0_9MICO</name>
<dbReference type="Pfam" id="PF00532">
    <property type="entry name" value="Peripla_BP_1"/>
    <property type="match status" value="1"/>
</dbReference>
<evidence type="ECO:0000259" key="5">
    <source>
        <dbReference type="PROSITE" id="PS50932"/>
    </source>
</evidence>
<keyword evidence="4" id="KW-0804">Transcription</keyword>
<reference evidence="6 7" key="1">
    <citation type="submission" date="2023-07" db="EMBL/GenBank/DDBJ databases">
        <title>Comparative genomics of wheat-associated soil bacteria to identify genetic determinants of phenazine resistance.</title>
        <authorList>
            <person name="Mouncey N."/>
        </authorList>
    </citation>
    <scope>NUCLEOTIDE SEQUENCE [LARGE SCALE GENOMIC DNA]</scope>
    <source>
        <strain evidence="6 7">W2I7</strain>
    </source>
</reference>
<keyword evidence="7" id="KW-1185">Reference proteome</keyword>
<evidence type="ECO:0000256" key="1">
    <source>
        <dbReference type="ARBA" id="ARBA00022491"/>
    </source>
</evidence>
<evidence type="ECO:0000313" key="7">
    <source>
        <dbReference type="Proteomes" id="UP001239085"/>
    </source>
</evidence>
<dbReference type="PANTHER" id="PTHR30146:SF148">
    <property type="entry name" value="HTH-TYPE TRANSCRIPTIONAL REPRESSOR PURR-RELATED"/>
    <property type="match status" value="1"/>
</dbReference>
<dbReference type="Pfam" id="PF00356">
    <property type="entry name" value="LacI"/>
    <property type="match status" value="1"/>
</dbReference>
<dbReference type="Gene3D" id="1.10.260.40">
    <property type="entry name" value="lambda repressor-like DNA-binding domains"/>
    <property type="match status" value="1"/>
</dbReference>
<feature type="domain" description="HTH lacI-type" evidence="5">
    <location>
        <begin position="2"/>
        <end position="56"/>
    </location>
</feature>
<dbReference type="SMART" id="SM00354">
    <property type="entry name" value="HTH_LACI"/>
    <property type="match status" value="1"/>
</dbReference>